<dbReference type="InterPro" id="IPR050238">
    <property type="entry name" value="DNA_Rep/Repair_Clamp_Loader"/>
</dbReference>
<dbReference type="Pfam" id="PF13177">
    <property type="entry name" value="DNA_pol3_delta2"/>
    <property type="match status" value="1"/>
</dbReference>
<dbReference type="InterPro" id="IPR027417">
    <property type="entry name" value="P-loop_NTPase"/>
</dbReference>
<dbReference type="EMBL" id="JBHMBE010000004">
    <property type="protein sequence ID" value="MFB9647041.1"/>
    <property type="molecule type" value="Genomic_DNA"/>
</dbReference>
<gene>
    <name evidence="1" type="ORF">ACFFPJ_14680</name>
</gene>
<dbReference type="GO" id="GO:0003887">
    <property type="term" value="F:DNA-directed DNA polymerase activity"/>
    <property type="evidence" value="ECO:0007669"/>
    <property type="project" value="UniProtKB-EC"/>
</dbReference>
<dbReference type="PANTHER" id="PTHR11669:SF8">
    <property type="entry name" value="DNA POLYMERASE III SUBUNIT DELTA"/>
    <property type="match status" value="1"/>
</dbReference>
<accession>A0ABV5T5X7</accession>
<keyword evidence="1" id="KW-0808">Transferase</keyword>
<dbReference type="EC" id="2.7.7.7" evidence="1"/>
<dbReference type="Proteomes" id="UP001589611">
    <property type="component" value="Unassembled WGS sequence"/>
</dbReference>
<keyword evidence="2" id="KW-1185">Reference proteome</keyword>
<evidence type="ECO:0000313" key="2">
    <source>
        <dbReference type="Proteomes" id="UP001589611"/>
    </source>
</evidence>
<keyword evidence="1" id="KW-0548">Nucleotidyltransferase</keyword>
<dbReference type="SUPFAM" id="SSF52540">
    <property type="entry name" value="P-loop containing nucleoside triphosphate hydrolases"/>
    <property type="match status" value="1"/>
</dbReference>
<proteinExistence type="predicted"/>
<dbReference type="RefSeq" id="WP_344714786.1">
    <property type="nucleotide sequence ID" value="NZ_BAAAWH010000001.1"/>
</dbReference>
<sequence>MESAAIAAASTATAVEVPWGAVWGQDDAVATLRAAASDPASMTHAWLITGPPGSGRSTLAYAFAAALIADDDEQAMRQVLAGTHPDMTALRTEGVIISIKDARALVERSYFGPSLGRYRVIVMEDADRMVERTSNVLLKALEEPPERTVWVLCAPSDADLLPTIRSRVRTLRLREPDIADVARLIAQRTGIDLAVAEQSARHAQRHIGMAQRLATDAPARMRRDQTLRGVLAVRGVGDAVEVAGRVVQAATEDAKALTAERDSAERAGLLRTLGIAEGAAVPPAVRSQLSALEDDQKRRATRSLRDGLDRVLTDLQSMFRDVVMLQFGRGGPGEGDLINRELEPELRALAAAWTPERTLVVLDRIAETRRNLEQNVAPTLALESMLVTVASGRTP</sequence>
<dbReference type="NCBIfam" id="NF005926">
    <property type="entry name" value="PRK07940.1"/>
    <property type="match status" value="1"/>
</dbReference>
<reference evidence="1 2" key="1">
    <citation type="submission" date="2024-09" db="EMBL/GenBank/DDBJ databases">
        <authorList>
            <person name="Sun Q."/>
            <person name="Mori K."/>
        </authorList>
    </citation>
    <scope>NUCLEOTIDE SEQUENCE [LARGE SCALE GENOMIC DNA]</scope>
    <source>
        <strain evidence="1 2">JCM 1342</strain>
    </source>
</reference>
<dbReference type="Gene3D" id="3.40.50.300">
    <property type="entry name" value="P-loop containing nucleotide triphosphate hydrolases"/>
    <property type="match status" value="1"/>
</dbReference>
<comment type="caution">
    <text evidence="1">The sequence shown here is derived from an EMBL/GenBank/DDBJ whole genome shotgun (WGS) entry which is preliminary data.</text>
</comment>
<name>A0ABV5T5X7_9MICO</name>
<protein>
    <submittedName>
        <fullName evidence="1">DNA polymerase III subunit delta</fullName>
        <ecNumber evidence="1">2.7.7.7</ecNumber>
    </submittedName>
</protein>
<organism evidence="1 2">
    <name type="scientific">Microbacterium terregens</name>
    <dbReference type="NCBI Taxonomy" id="69363"/>
    <lineage>
        <taxon>Bacteria</taxon>
        <taxon>Bacillati</taxon>
        <taxon>Actinomycetota</taxon>
        <taxon>Actinomycetes</taxon>
        <taxon>Micrococcales</taxon>
        <taxon>Microbacteriaceae</taxon>
        <taxon>Microbacterium</taxon>
    </lineage>
</organism>
<evidence type="ECO:0000313" key="1">
    <source>
        <dbReference type="EMBL" id="MFB9647041.1"/>
    </source>
</evidence>
<dbReference type="PANTHER" id="PTHR11669">
    <property type="entry name" value="REPLICATION FACTOR C / DNA POLYMERASE III GAMMA-TAU SUBUNIT"/>
    <property type="match status" value="1"/>
</dbReference>